<reference evidence="1" key="1">
    <citation type="journal article" date="2015" name="Nature">
        <title>Complex archaea that bridge the gap between prokaryotes and eukaryotes.</title>
        <authorList>
            <person name="Spang A."/>
            <person name="Saw J.H."/>
            <person name="Jorgensen S.L."/>
            <person name="Zaremba-Niedzwiedzka K."/>
            <person name="Martijn J."/>
            <person name="Lind A.E."/>
            <person name="van Eijk R."/>
            <person name="Schleper C."/>
            <person name="Guy L."/>
            <person name="Ettema T.J."/>
        </authorList>
    </citation>
    <scope>NUCLEOTIDE SEQUENCE</scope>
</reference>
<organism evidence="1">
    <name type="scientific">marine sediment metagenome</name>
    <dbReference type="NCBI Taxonomy" id="412755"/>
    <lineage>
        <taxon>unclassified sequences</taxon>
        <taxon>metagenomes</taxon>
        <taxon>ecological metagenomes</taxon>
    </lineage>
</organism>
<comment type="caution">
    <text evidence="1">The sequence shown here is derived from an EMBL/GenBank/DDBJ whole genome shotgun (WGS) entry which is preliminary data.</text>
</comment>
<accession>A0A0F9QCL6</accession>
<name>A0A0F9QCL6_9ZZZZ</name>
<gene>
    <name evidence="1" type="ORF">LCGC14_1111740</name>
</gene>
<proteinExistence type="predicted"/>
<dbReference type="EMBL" id="LAZR01005080">
    <property type="protein sequence ID" value="KKN03023.1"/>
    <property type="molecule type" value="Genomic_DNA"/>
</dbReference>
<dbReference type="AlphaFoldDB" id="A0A0F9QCL6"/>
<evidence type="ECO:0000313" key="1">
    <source>
        <dbReference type="EMBL" id="KKN03023.1"/>
    </source>
</evidence>
<sequence length="63" mass="8274">MRRQRWWHFLAFWNIRRHRSFTGTAGHIDVRGNREVTTYHKVWFPGFRWYKNWRWQNRRGRKW</sequence>
<protein>
    <submittedName>
        <fullName evidence="1">Uncharacterized protein</fullName>
    </submittedName>
</protein>